<evidence type="ECO:0000313" key="1">
    <source>
        <dbReference type="EMBL" id="KAF2903516.1"/>
    </source>
</evidence>
<dbReference type="InterPro" id="IPR005312">
    <property type="entry name" value="DUF1759"/>
</dbReference>
<dbReference type="Pfam" id="PF05380">
    <property type="entry name" value="Peptidase_A17"/>
    <property type="match status" value="1"/>
</dbReference>
<dbReference type="Gene3D" id="2.40.70.10">
    <property type="entry name" value="Acid Proteases"/>
    <property type="match status" value="1"/>
</dbReference>
<accession>A0A8K0DHR4</accession>
<dbReference type="EMBL" id="VTPC01001009">
    <property type="protein sequence ID" value="KAF2903516.1"/>
    <property type="molecule type" value="Genomic_DNA"/>
</dbReference>
<sequence>MDTLVRQRGSVKARLTRFEDYLCGIKTKIETNNGVLENCDAIQIRKRLLTIQPLLDTFDQLQLQIENASEDPESESEHITEFEKKYYETISDAENILEKLSSHDNLPAKPSSVVSCHEVLVPGPVAVPSDVVSINGGSQSSSSTGHKGFVKLPTINLPNFNGNPEEWLNFRDLFINLIHENEALTDVHKLHYLRASLTGKAAETIKSLAISSANYQIAWDSVNDRFNNSRILVHNHIKALFNTEVITKESSAKLRQLIDSVKKNIRALNSLVNEEDQRNAFLIYLINSKLDPTTTREFENKNDSDKFPSYEELISFMEKKASLLETIDQRNQRSHTERLTAKTFVSTAISCPLCKGFHSLNSCERFKQFGLKERSEKAKELKVCYNCLAKGHFTGKCRSRFNCQRCKSRHHTLLHQVESVASVSSVEAEQATVNLSAFGSNQTTVLLSTALVRILDSDGNSHPARVLLDSGSMSNFISESLCKRLQLSRFPVDLQIRGINSAATSIDSRCNVEIISSNSQFQMKSSCLVIPHITGNIPEAKVDITGWDLPANIHLADKKFNMPGKIDILLGASCFWEIVCVGQRSLGPGKPILQKTRFGWLVSGNLRKWISNEPAIFSNFDEIDIHPNVLKFGVNEHAKTLGLAWSFKEDNFLYSIKLPSNVKITKRSILSETSQIFDPLGFLSPCTIMAKILLQQLWLEKVSWDEFLSQGLHSKWLSFRSELVHLNDIKIPRHVVCNNPRRIELHGFADASTFAYGGCLYIRSTNEKNQVFTRLLCSKTRVAPLKTITIPRLELSAALILARLASQVMNAIQINFSKCVLWSDSTVTLGWLKTPPNLLKTFVANRVAEIQEFTEHATWKHVPTNSNPADLLSRGVPLEELANSSLWWSGPAWLSLPQESWPKPPVQAPVLPDLKGNAVSMLTVDLPMFPFANYSNLNKLERIVAYCLRFTENCRKRLGDRNVQPISFREIQTAQRRLSGDSQNHQWHRQACLLQIVPSPERPSVKFCESL</sequence>
<reference evidence="1" key="1">
    <citation type="submission" date="2019-08" db="EMBL/GenBank/DDBJ databases">
        <title>The genome of the North American firefly Photinus pyralis.</title>
        <authorList>
            <consortium name="Photinus pyralis genome working group"/>
            <person name="Fallon T.R."/>
            <person name="Sander Lower S.E."/>
            <person name="Weng J.-K."/>
        </authorList>
    </citation>
    <scope>NUCLEOTIDE SEQUENCE</scope>
    <source>
        <strain evidence="1">TRF0915ILg1</strain>
        <tissue evidence="1">Whole body</tissue>
    </source>
</reference>
<dbReference type="AlphaFoldDB" id="A0A8K0DHR4"/>
<dbReference type="PANTHER" id="PTHR47331">
    <property type="entry name" value="PHD-TYPE DOMAIN-CONTAINING PROTEIN"/>
    <property type="match status" value="1"/>
</dbReference>
<dbReference type="PANTHER" id="PTHR47331:SF4">
    <property type="entry name" value="PEPTIDASE S1 DOMAIN-CONTAINING PROTEIN"/>
    <property type="match status" value="1"/>
</dbReference>
<evidence type="ECO:0000313" key="2">
    <source>
        <dbReference type="Proteomes" id="UP000801492"/>
    </source>
</evidence>
<dbReference type="Pfam" id="PF03564">
    <property type="entry name" value="DUF1759"/>
    <property type="match status" value="1"/>
</dbReference>
<comment type="caution">
    <text evidence="1">The sequence shown here is derived from an EMBL/GenBank/DDBJ whole genome shotgun (WGS) entry which is preliminary data.</text>
</comment>
<evidence type="ECO:0008006" key="3">
    <source>
        <dbReference type="Google" id="ProtNLM"/>
    </source>
</evidence>
<gene>
    <name evidence="1" type="ORF">ILUMI_02670</name>
</gene>
<dbReference type="OrthoDB" id="7764418at2759"/>
<dbReference type="CDD" id="cd00303">
    <property type="entry name" value="retropepsin_like"/>
    <property type="match status" value="1"/>
</dbReference>
<dbReference type="InterPro" id="IPR021109">
    <property type="entry name" value="Peptidase_aspartic_dom_sf"/>
</dbReference>
<organism evidence="1 2">
    <name type="scientific">Ignelater luminosus</name>
    <name type="common">Cucubano</name>
    <name type="synonym">Pyrophorus luminosus</name>
    <dbReference type="NCBI Taxonomy" id="2038154"/>
    <lineage>
        <taxon>Eukaryota</taxon>
        <taxon>Metazoa</taxon>
        <taxon>Ecdysozoa</taxon>
        <taxon>Arthropoda</taxon>
        <taxon>Hexapoda</taxon>
        <taxon>Insecta</taxon>
        <taxon>Pterygota</taxon>
        <taxon>Neoptera</taxon>
        <taxon>Endopterygota</taxon>
        <taxon>Coleoptera</taxon>
        <taxon>Polyphaga</taxon>
        <taxon>Elateriformia</taxon>
        <taxon>Elateroidea</taxon>
        <taxon>Elateridae</taxon>
        <taxon>Agrypninae</taxon>
        <taxon>Pyrophorini</taxon>
        <taxon>Ignelater</taxon>
    </lineage>
</organism>
<protein>
    <recommendedName>
        <fullName evidence="3">Peptidase aspartic putative domain-containing protein</fullName>
    </recommendedName>
</protein>
<keyword evidence="2" id="KW-1185">Reference proteome</keyword>
<name>A0A8K0DHR4_IGNLU</name>
<dbReference type="InterPro" id="IPR008042">
    <property type="entry name" value="Retrotrans_Pao"/>
</dbReference>
<proteinExistence type="predicted"/>
<dbReference type="Proteomes" id="UP000801492">
    <property type="component" value="Unassembled WGS sequence"/>
</dbReference>